<name>A0A6A0B4P3_9ACTN</name>
<dbReference type="RefSeq" id="WP_173267537.1">
    <property type="nucleotide sequence ID" value="NZ_BLLG01000033.1"/>
</dbReference>
<evidence type="ECO:0000313" key="1">
    <source>
        <dbReference type="EMBL" id="GFH39491.1"/>
    </source>
</evidence>
<accession>A0A6A0B4P3</accession>
<comment type="caution">
    <text evidence="1">The sequence shown here is derived from an EMBL/GenBank/DDBJ whole genome shotgun (WGS) entry which is preliminary data.</text>
</comment>
<protein>
    <submittedName>
        <fullName evidence="1">Uncharacterized protein</fullName>
    </submittedName>
</protein>
<evidence type="ECO:0000313" key="2">
    <source>
        <dbReference type="Proteomes" id="UP000484988"/>
    </source>
</evidence>
<proteinExistence type="predicted"/>
<keyword evidence="2" id="KW-1185">Reference proteome</keyword>
<dbReference type="Proteomes" id="UP000484988">
    <property type="component" value="Unassembled WGS sequence"/>
</dbReference>
<gene>
    <name evidence="1" type="ORF">SCWH03_57590</name>
</gene>
<sequence>MDLLHRVNCDSALAEVPILAEQAIQVKGTEPILNIFNDMNNFVNAVTQPAGEVTADTMEVTMATIG</sequence>
<dbReference type="AlphaFoldDB" id="A0A6A0B4P3"/>
<organism evidence="1 2">
    <name type="scientific">Streptomyces pacificus</name>
    <dbReference type="NCBI Taxonomy" id="2705029"/>
    <lineage>
        <taxon>Bacteria</taxon>
        <taxon>Bacillati</taxon>
        <taxon>Actinomycetota</taxon>
        <taxon>Actinomycetes</taxon>
        <taxon>Kitasatosporales</taxon>
        <taxon>Streptomycetaceae</taxon>
        <taxon>Streptomyces</taxon>
    </lineage>
</organism>
<reference evidence="1 2" key="1">
    <citation type="submission" date="2020-02" db="EMBL/GenBank/DDBJ databases">
        <title>Whole Genome Shotgun Sequence of Streptomyces sp. strain CWH03.</title>
        <authorList>
            <person name="Dohra H."/>
            <person name="Kodani S."/>
            <person name="Yamamura H."/>
        </authorList>
    </citation>
    <scope>NUCLEOTIDE SEQUENCE [LARGE SCALE GENOMIC DNA]</scope>
    <source>
        <strain evidence="1 2">CWH03</strain>
    </source>
</reference>
<dbReference type="EMBL" id="BLLG01000033">
    <property type="protein sequence ID" value="GFH39491.1"/>
    <property type="molecule type" value="Genomic_DNA"/>
</dbReference>